<keyword evidence="3" id="KW-0680">Restriction system</keyword>
<dbReference type="REBASE" id="298248">
    <property type="entry name" value="M.Pch41400ORF14905P"/>
</dbReference>
<dbReference type="GO" id="GO:0008170">
    <property type="term" value="F:N-methyltransferase activity"/>
    <property type="evidence" value="ECO:0007669"/>
    <property type="project" value="InterPro"/>
</dbReference>
<dbReference type="GO" id="GO:0003677">
    <property type="term" value="F:DNA binding"/>
    <property type="evidence" value="ECO:0007669"/>
    <property type="project" value="InterPro"/>
</dbReference>
<name>A0A410X4X3_9BACL</name>
<dbReference type="EMBL" id="CP026520">
    <property type="protein sequence ID" value="QAV21708.1"/>
    <property type="molecule type" value="Genomic_DNA"/>
</dbReference>
<evidence type="ECO:0000313" key="7">
    <source>
        <dbReference type="Proteomes" id="UP000288943"/>
    </source>
</evidence>
<organism evidence="6 7">
    <name type="scientific">Paenibacillus chitinolyticus</name>
    <dbReference type="NCBI Taxonomy" id="79263"/>
    <lineage>
        <taxon>Bacteria</taxon>
        <taxon>Bacillati</taxon>
        <taxon>Bacillota</taxon>
        <taxon>Bacilli</taxon>
        <taxon>Bacillales</taxon>
        <taxon>Paenibacillaceae</taxon>
        <taxon>Paenibacillus</taxon>
    </lineage>
</organism>
<keyword evidence="1 6" id="KW-0489">Methyltransferase</keyword>
<keyword evidence="2 6" id="KW-0808">Transferase</keyword>
<dbReference type="Gene3D" id="3.40.50.150">
    <property type="entry name" value="Vaccinia Virus protein VP39"/>
    <property type="match status" value="1"/>
</dbReference>
<dbReference type="GO" id="GO:0032259">
    <property type="term" value="P:methylation"/>
    <property type="evidence" value="ECO:0007669"/>
    <property type="project" value="UniProtKB-KW"/>
</dbReference>
<dbReference type="EC" id="2.1.1.-" evidence="4"/>
<reference evidence="6 7" key="1">
    <citation type="submission" date="2018-01" db="EMBL/GenBank/DDBJ databases">
        <title>The whole genome sequencing and assembly of Paenibacillus chitinolyticus KCCM 41400 strain.</title>
        <authorList>
            <person name="Kim J.-Y."/>
            <person name="Park M.-K."/>
            <person name="Lee Y.-J."/>
            <person name="Yi H."/>
            <person name="Bahn Y.-S."/>
            <person name="Kim J.F."/>
            <person name="Lee D.-W."/>
        </authorList>
    </citation>
    <scope>NUCLEOTIDE SEQUENCE [LARGE SCALE GENOMIC DNA]</scope>
    <source>
        <strain evidence="6 7">KCCM 41400</strain>
    </source>
</reference>
<dbReference type="Proteomes" id="UP000288943">
    <property type="component" value="Chromosome"/>
</dbReference>
<dbReference type="AlphaFoldDB" id="A0A410X4X3"/>
<evidence type="ECO:0000256" key="2">
    <source>
        <dbReference type="ARBA" id="ARBA00022679"/>
    </source>
</evidence>
<accession>A0A410X4X3</accession>
<evidence type="ECO:0000256" key="1">
    <source>
        <dbReference type="ARBA" id="ARBA00022603"/>
    </source>
</evidence>
<proteinExistence type="inferred from homology"/>
<comment type="similarity">
    <text evidence="4">Belongs to the N(4)/N(6)-methyltransferase family.</text>
</comment>
<gene>
    <name evidence="6" type="ORF">PC41400_14905</name>
</gene>
<protein>
    <recommendedName>
        <fullName evidence="4">Methyltransferase</fullName>
        <ecNumber evidence="4">2.1.1.-</ecNumber>
    </recommendedName>
</protein>
<dbReference type="KEGG" id="pchi:PC41400_14905"/>
<evidence type="ECO:0000313" key="6">
    <source>
        <dbReference type="EMBL" id="QAV21708.1"/>
    </source>
</evidence>
<evidence type="ECO:0000259" key="5">
    <source>
        <dbReference type="Pfam" id="PF01555"/>
    </source>
</evidence>
<dbReference type="Pfam" id="PF01555">
    <property type="entry name" value="N6_N4_Mtase"/>
    <property type="match status" value="1"/>
</dbReference>
<dbReference type="InterPro" id="IPR001091">
    <property type="entry name" value="RM_Methyltransferase"/>
</dbReference>
<feature type="domain" description="DNA methylase N-4/N-6" evidence="5">
    <location>
        <begin position="26"/>
        <end position="236"/>
    </location>
</feature>
<dbReference type="PRINTS" id="PR00508">
    <property type="entry name" value="S21N4MTFRASE"/>
</dbReference>
<dbReference type="OrthoDB" id="9800801at2"/>
<dbReference type="InterPro" id="IPR029063">
    <property type="entry name" value="SAM-dependent_MTases_sf"/>
</dbReference>
<dbReference type="GO" id="GO:0009307">
    <property type="term" value="P:DNA restriction-modification system"/>
    <property type="evidence" value="ECO:0007669"/>
    <property type="project" value="UniProtKB-KW"/>
</dbReference>
<evidence type="ECO:0000256" key="4">
    <source>
        <dbReference type="RuleBase" id="RU362026"/>
    </source>
</evidence>
<evidence type="ECO:0000256" key="3">
    <source>
        <dbReference type="ARBA" id="ARBA00022747"/>
    </source>
</evidence>
<sequence>MLELNKIYNVDCLGENGLSLINNKSIDLILCDLPYGTTRNKWDSIIPLDVLWRHYKRIIKDNGAIVLTAQTPFDKVLGNSNLDWLRYEWIWEKTTATGHLNAKKMPMKAHENVLVFYKNLPTYNPQKTIGHKPVNSYTKHQDDGSNYGKTTIGICGGGSTERYPRSVLKFSTDKQKLAIHPTQKPVDLFRYFIRTYTNKGDIVLDNASGSGTTAVACLEEERNYICFEKEREYWEKSIERVSKK</sequence>
<dbReference type="SUPFAM" id="SSF53335">
    <property type="entry name" value="S-adenosyl-L-methionine-dependent methyltransferases"/>
    <property type="match status" value="1"/>
</dbReference>
<dbReference type="InterPro" id="IPR002941">
    <property type="entry name" value="DNA_methylase_N4/N6"/>
</dbReference>